<name>A0A419ER23_9BACT</name>
<evidence type="ECO:0008006" key="4">
    <source>
        <dbReference type="Google" id="ProtNLM"/>
    </source>
</evidence>
<dbReference type="Proteomes" id="UP000285961">
    <property type="component" value="Unassembled WGS sequence"/>
</dbReference>
<accession>A0A419ER23</accession>
<organism evidence="2 3">
    <name type="scientific">Candidatus Abyssobacteria bacterium SURF_17</name>
    <dbReference type="NCBI Taxonomy" id="2093361"/>
    <lineage>
        <taxon>Bacteria</taxon>
        <taxon>Pseudomonadati</taxon>
        <taxon>Candidatus Hydrogenedentota</taxon>
        <taxon>Candidatus Abyssobacteria</taxon>
    </lineage>
</organism>
<sequence length="147" mass="17056">MKVCSQCYAIFDGRKWDGNRKVPKKKLAELETTLCTACKRMRDKVALGTVYLDGEVITSRADEILRMVRREEEIERARNYSSRILDIRRRGQKMTVRTVNSLLAIHIAKQFKKAFKGRIEIFKDTPGHMPRNKQSEGTVAVKWTQNP</sequence>
<feature type="region of interest" description="Disordered" evidence="1">
    <location>
        <begin position="125"/>
        <end position="147"/>
    </location>
</feature>
<dbReference type="EMBL" id="QZKI01000123">
    <property type="protein sequence ID" value="RJP65742.1"/>
    <property type="molecule type" value="Genomic_DNA"/>
</dbReference>
<proteinExistence type="predicted"/>
<dbReference type="AlphaFoldDB" id="A0A419ER23"/>
<evidence type="ECO:0000313" key="2">
    <source>
        <dbReference type="EMBL" id="RJP65742.1"/>
    </source>
</evidence>
<evidence type="ECO:0000256" key="1">
    <source>
        <dbReference type="SAM" id="MobiDB-lite"/>
    </source>
</evidence>
<reference evidence="2 3" key="1">
    <citation type="journal article" date="2017" name="ISME J.">
        <title>Energy and carbon metabolisms in a deep terrestrial subsurface fluid microbial community.</title>
        <authorList>
            <person name="Momper L."/>
            <person name="Jungbluth S.P."/>
            <person name="Lee M.D."/>
            <person name="Amend J.P."/>
        </authorList>
    </citation>
    <scope>NUCLEOTIDE SEQUENCE [LARGE SCALE GENOMIC DNA]</scope>
    <source>
        <strain evidence="2">SURF_17</strain>
    </source>
</reference>
<comment type="caution">
    <text evidence="2">The sequence shown here is derived from an EMBL/GenBank/DDBJ whole genome shotgun (WGS) entry which is preliminary data.</text>
</comment>
<gene>
    <name evidence="2" type="ORF">C4532_17275</name>
</gene>
<evidence type="ECO:0000313" key="3">
    <source>
        <dbReference type="Proteomes" id="UP000285961"/>
    </source>
</evidence>
<protein>
    <recommendedName>
        <fullName evidence="4">Nmd3 N-terminal domain-containing protein</fullName>
    </recommendedName>
</protein>